<keyword evidence="15" id="KW-0325">Glycoprotein</keyword>
<evidence type="ECO:0000256" key="45">
    <source>
        <dbReference type="ARBA" id="ARBA00049372"/>
    </source>
</evidence>
<comment type="catalytic activity">
    <reaction evidence="45">
        <text>1,3-di-(9Z-octadecenoyl)-glycerol + H2O = 1-(9Z-octadecenoyl)-glycerol + (9Z)-octadecenoate + H(+)</text>
        <dbReference type="Rhea" id="RHEA:39939"/>
        <dbReference type="ChEBI" id="CHEBI:15377"/>
        <dbReference type="ChEBI" id="CHEBI:15378"/>
        <dbReference type="ChEBI" id="CHEBI:30823"/>
        <dbReference type="ChEBI" id="CHEBI:75342"/>
        <dbReference type="ChEBI" id="CHEBI:75735"/>
    </reaction>
    <physiologicalReaction direction="left-to-right" evidence="45">
        <dbReference type="Rhea" id="RHEA:39940"/>
    </physiologicalReaction>
</comment>
<dbReference type="SUPFAM" id="SSF52266">
    <property type="entry name" value="SGNH hydrolase"/>
    <property type="match status" value="1"/>
</dbReference>
<dbReference type="STRING" id="7260.B4MV29"/>
<evidence type="ECO:0000256" key="9">
    <source>
        <dbReference type="ARBA" id="ARBA00022729"/>
    </source>
</evidence>
<evidence type="ECO:0000313" key="48">
    <source>
        <dbReference type="EMBL" id="EDW76374.2"/>
    </source>
</evidence>
<evidence type="ECO:0000256" key="8">
    <source>
        <dbReference type="ARBA" id="ARBA00022692"/>
    </source>
</evidence>
<comment type="catalytic activity">
    <reaction evidence="29">
        <text>2,3-di-(9Z)-octadecenoyl-sn-glycerol + H2O = 3-(9Z-octadecenoyl)-sn-glycerol + (9Z)-octadecenoate + H(+)</text>
        <dbReference type="Rhea" id="RHEA:42604"/>
        <dbReference type="ChEBI" id="CHEBI:15377"/>
        <dbReference type="ChEBI" id="CHEBI:15378"/>
        <dbReference type="ChEBI" id="CHEBI:30823"/>
        <dbReference type="ChEBI" id="CHEBI:75824"/>
        <dbReference type="ChEBI" id="CHEBI:75938"/>
    </reaction>
    <physiologicalReaction direction="left-to-right" evidence="29">
        <dbReference type="Rhea" id="RHEA:42605"/>
    </physiologicalReaction>
</comment>
<evidence type="ECO:0000256" key="34">
    <source>
        <dbReference type="ARBA" id="ARBA00048362"/>
    </source>
</evidence>
<evidence type="ECO:0000256" key="26">
    <source>
        <dbReference type="ARBA" id="ARBA00047363"/>
    </source>
</evidence>
<evidence type="ECO:0000256" key="19">
    <source>
        <dbReference type="ARBA" id="ARBA00023422"/>
    </source>
</evidence>
<dbReference type="InterPro" id="IPR001087">
    <property type="entry name" value="GDSL"/>
</dbReference>
<comment type="catalytic activity">
    <reaction evidence="31">
        <text>a 1-O-alkyl-2-acyl-sn-glycero-3-phosphocholine + H2O = a 1-O-alkyl-sn-glycero-3-phosphocholine + a fatty acid + H(+)</text>
        <dbReference type="Rhea" id="RHEA:36231"/>
        <dbReference type="ChEBI" id="CHEBI:15377"/>
        <dbReference type="ChEBI" id="CHEBI:15378"/>
        <dbReference type="ChEBI" id="CHEBI:28868"/>
        <dbReference type="ChEBI" id="CHEBI:30909"/>
        <dbReference type="ChEBI" id="CHEBI:36702"/>
        <dbReference type="EC" id="3.1.1.4"/>
    </reaction>
    <physiologicalReaction direction="left-to-right" evidence="31">
        <dbReference type="Rhea" id="RHEA:36232"/>
    </physiologicalReaction>
</comment>
<evidence type="ECO:0000256" key="17">
    <source>
        <dbReference type="ARBA" id="ARBA00023369"/>
    </source>
</evidence>
<comment type="catalytic activity">
    <reaction evidence="30">
        <text>1-hexadecanoyl-2-(9Z-octadecenoyl)-sn-glycero-3-phospho-(1'-sn-glycerol) + H2O = 1-hexadecanoyl-sn-glycero-3-phospho-(1'-sn-glycerol) + (9Z)-octadecenoate + H(+)</text>
        <dbReference type="Rhea" id="RHEA:40919"/>
        <dbReference type="ChEBI" id="CHEBI:15377"/>
        <dbReference type="ChEBI" id="CHEBI:15378"/>
        <dbReference type="ChEBI" id="CHEBI:30823"/>
        <dbReference type="ChEBI" id="CHEBI:72841"/>
        <dbReference type="ChEBI" id="CHEBI:75158"/>
    </reaction>
    <physiologicalReaction direction="left-to-right" evidence="30">
        <dbReference type="Rhea" id="RHEA:40920"/>
    </physiologicalReaction>
</comment>
<feature type="compositionally biased region" description="Polar residues" evidence="47">
    <location>
        <begin position="97"/>
        <end position="107"/>
    </location>
</feature>
<evidence type="ECO:0000256" key="22">
    <source>
        <dbReference type="ARBA" id="ARBA00031485"/>
    </source>
</evidence>
<dbReference type="GO" id="GO:0004623">
    <property type="term" value="F:phospholipase A2 activity"/>
    <property type="evidence" value="ECO:0007669"/>
    <property type="project" value="UniProtKB-EC"/>
</dbReference>
<comment type="catalytic activity">
    <reaction evidence="26">
        <text>1,3-dihexadecanoyl-2-(9Z-octadecenoyl)glycerol + H2O = 1-hexadecanoyl-2-(9Z-octadecenoyl)-glycerol + hexadecanoate + H(+)</text>
        <dbReference type="Rhea" id="RHEA:40979"/>
        <dbReference type="ChEBI" id="CHEBI:7896"/>
        <dbReference type="ChEBI" id="CHEBI:15377"/>
        <dbReference type="ChEBI" id="CHEBI:15378"/>
        <dbReference type="ChEBI" id="CHEBI:75585"/>
        <dbReference type="ChEBI" id="CHEBI:75688"/>
    </reaction>
    <physiologicalReaction direction="left-to-right" evidence="26">
        <dbReference type="Rhea" id="RHEA:40980"/>
    </physiologicalReaction>
</comment>
<dbReference type="GO" id="GO:0016324">
    <property type="term" value="C:apical plasma membrane"/>
    <property type="evidence" value="ECO:0007669"/>
    <property type="project" value="UniProtKB-SubCell"/>
</dbReference>
<evidence type="ECO:0000256" key="41">
    <source>
        <dbReference type="ARBA" id="ARBA00048869"/>
    </source>
</evidence>
<dbReference type="InterPro" id="IPR038885">
    <property type="entry name" value="PLB1"/>
</dbReference>
<sequence length="432" mass="49569">MCTSFASSNRRVRRQNRSDQLLADIGIRAESYDPRLLKNGIQPYTKIDQDLRHLFLGTRRTTLNWALRNLERLNDRNTREGKMQSPISKKTPFPCPLNNTRSSSPPTSIERLRPGDIDIIAAFGDSLSAGNGIMSNNAFDMINEFRGLTFSGGGLADWRQFLTLPNILKVFNPKLYGYAVDNALVINHRSSRLNIAEPLIMSQDLPFQARVLIDLLRRDPNVDMKNHWKLLTVFVGNNDICTDLCHWDNPQDLLNQHAKDLQRAFRLLRDNVPRLLINVIVVPNIMLTLSTMKQVPLQCFVVHRVGCHCLINDRLSRSELEQRLKTVQRWQQLDMEVSRLAEFQREDFAIISHPALANVSASILPNGQSDWRFFSHDCFHFSQRGHALISNLVWNGMLLPDELKPRPKKMSARFPKLMCPTADQPYLIVRPS</sequence>
<dbReference type="GO" id="GO:0006644">
    <property type="term" value="P:phospholipid metabolic process"/>
    <property type="evidence" value="ECO:0007669"/>
    <property type="project" value="TreeGrafter"/>
</dbReference>
<evidence type="ECO:0000256" key="23">
    <source>
        <dbReference type="ARBA" id="ARBA00033022"/>
    </source>
</evidence>
<dbReference type="Gene3D" id="3.40.50.1110">
    <property type="entry name" value="SGNH hydrolase"/>
    <property type="match status" value="1"/>
</dbReference>
<comment type="catalytic activity">
    <reaction evidence="19">
        <text>a 1,2-diacyl-sn-glycero-3-phosphocholine + H2O = a 1-acyl-sn-glycero-3-phosphocholine + a fatty acid + H(+)</text>
        <dbReference type="Rhea" id="RHEA:15801"/>
        <dbReference type="ChEBI" id="CHEBI:15377"/>
        <dbReference type="ChEBI" id="CHEBI:15378"/>
        <dbReference type="ChEBI" id="CHEBI:28868"/>
        <dbReference type="ChEBI" id="CHEBI:57643"/>
        <dbReference type="ChEBI" id="CHEBI:58168"/>
        <dbReference type="EC" id="3.1.1.4"/>
    </reaction>
    <physiologicalReaction direction="left-to-right" evidence="19">
        <dbReference type="Rhea" id="RHEA:15802"/>
    </physiologicalReaction>
</comment>
<dbReference type="InterPro" id="IPR008265">
    <property type="entry name" value="Lipase_GDSL_AS"/>
</dbReference>
<protein>
    <recommendedName>
        <fullName evidence="6">Phospholipase B1, membrane-associated</fullName>
        <ecNumber evidence="5">3.1.1.3</ecNumber>
        <ecNumber evidence="4">3.1.1.4</ecNumber>
        <ecNumber evidence="3">3.1.1.5</ecNumber>
    </recommendedName>
    <alternativeName>
        <fullName evidence="20">Lysophospholipase</fullName>
    </alternativeName>
    <alternativeName>
        <fullName evidence="21">Phospholipase A2</fullName>
    </alternativeName>
    <alternativeName>
        <fullName evidence="23">Phospholipase B/lipase</fullName>
    </alternativeName>
    <alternativeName>
        <fullName evidence="22">Triacylglycerol lipase</fullName>
    </alternativeName>
</protein>
<comment type="catalytic activity">
    <reaction evidence="27">
        <text>1-(9Z-octadecenoyl)-glycerol + H2O = glycerol + (9Z)-octadecenoate + H(+)</text>
        <dbReference type="Rhea" id="RHEA:38487"/>
        <dbReference type="ChEBI" id="CHEBI:15377"/>
        <dbReference type="ChEBI" id="CHEBI:15378"/>
        <dbReference type="ChEBI" id="CHEBI:17754"/>
        <dbReference type="ChEBI" id="CHEBI:30823"/>
        <dbReference type="ChEBI" id="CHEBI:75342"/>
    </reaction>
    <physiologicalReaction direction="left-to-right" evidence="27">
        <dbReference type="Rhea" id="RHEA:38488"/>
    </physiologicalReaction>
</comment>
<evidence type="ECO:0000256" key="42">
    <source>
        <dbReference type="ARBA" id="ARBA00048872"/>
    </source>
</evidence>
<evidence type="ECO:0000256" key="28">
    <source>
        <dbReference type="ARBA" id="ARBA00047459"/>
    </source>
</evidence>
<evidence type="ECO:0000256" key="7">
    <source>
        <dbReference type="ARBA" id="ARBA00022475"/>
    </source>
</evidence>
<dbReference type="GO" id="GO:0004806">
    <property type="term" value="F:triacylglycerol lipase activity"/>
    <property type="evidence" value="ECO:0007669"/>
    <property type="project" value="UniProtKB-EC"/>
</dbReference>
<comment type="subcellular location">
    <subcellularLocation>
        <location evidence="1">Apical cell membrane</location>
        <topology evidence="1">Single-pass type I membrane protein</topology>
    </subcellularLocation>
</comment>
<dbReference type="EMBL" id="CH963857">
    <property type="protein sequence ID" value="EDW76374.2"/>
    <property type="molecule type" value="Genomic_DNA"/>
</dbReference>
<evidence type="ECO:0000256" key="31">
    <source>
        <dbReference type="ARBA" id="ARBA00048049"/>
    </source>
</evidence>
<comment type="catalytic activity">
    <reaction evidence="32">
        <text>1,2-di-(9Z-octadecenoyl)-sn-glycero-3-phosphocholine + H2O = 1-(9Z-octadecenoyl)-sn-glycero-3-phosphocholine + (9Z)-octadecenoate + H(+)</text>
        <dbReference type="Rhea" id="RHEA:40923"/>
        <dbReference type="ChEBI" id="CHEBI:15377"/>
        <dbReference type="ChEBI" id="CHEBI:15378"/>
        <dbReference type="ChEBI" id="CHEBI:28610"/>
        <dbReference type="ChEBI" id="CHEBI:30823"/>
        <dbReference type="ChEBI" id="CHEBI:74669"/>
    </reaction>
    <physiologicalReaction direction="left-to-right" evidence="32">
        <dbReference type="Rhea" id="RHEA:40924"/>
    </physiologicalReaction>
</comment>
<dbReference type="eggNOG" id="KOG3670">
    <property type="taxonomic scope" value="Eukaryota"/>
</dbReference>
<evidence type="ECO:0000256" key="4">
    <source>
        <dbReference type="ARBA" id="ARBA00013278"/>
    </source>
</evidence>
<comment type="catalytic activity">
    <reaction evidence="40">
        <text>1-hexadecanoyl-2-(9Z-octadecenoyl)-sn-glycero-3-phosphocholine + H2O = 1-hexadecanoyl-sn-glycero-3-phosphocholine + (9Z)-octadecenoate + H(+)</text>
        <dbReference type="Rhea" id="RHEA:38779"/>
        <dbReference type="ChEBI" id="CHEBI:15377"/>
        <dbReference type="ChEBI" id="CHEBI:15378"/>
        <dbReference type="ChEBI" id="CHEBI:30823"/>
        <dbReference type="ChEBI" id="CHEBI:72998"/>
        <dbReference type="ChEBI" id="CHEBI:73001"/>
    </reaction>
    <physiologicalReaction direction="left-to-right" evidence="40">
        <dbReference type="Rhea" id="RHEA:38780"/>
    </physiologicalReaction>
</comment>
<comment type="catalytic activity">
    <reaction evidence="43">
        <text>1-hexadecanoyl-2-(9Z)-octadecenoyl-3-octadecanoyl-sn-glycerol + H2O = 1-hexadecanoyl-3-octadecanoyl-sn-glycerol + (9Z)-octadecenoate + H(+)</text>
        <dbReference type="Rhea" id="RHEA:41103"/>
        <dbReference type="ChEBI" id="CHEBI:15377"/>
        <dbReference type="ChEBI" id="CHEBI:15378"/>
        <dbReference type="ChEBI" id="CHEBI:30823"/>
        <dbReference type="ChEBI" id="CHEBI:77623"/>
        <dbReference type="ChEBI" id="CHEBI:77624"/>
    </reaction>
    <physiologicalReaction direction="left-to-right" evidence="43">
        <dbReference type="Rhea" id="RHEA:41104"/>
    </physiologicalReaction>
</comment>
<keyword evidence="14" id="KW-0472">Membrane</keyword>
<dbReference type="GO" id="GO:0004622">
    <property type="term" value="F:phosphatidylcholine lysophospholipase activity"/>
    <property type="evidence" value="ECO:0007669"/>
    <property type="project" value="UniProtKB-EC"/>
</dbReference>
<dbReference type="InParanoid" id="B4MV29"/>
<comment type="similarity">
    <text evidence="2">Belongs to the 'GDSL' lipolytic enzyme family. Phospholipase B1 subfamily.</text>
</comment>
<comment type="catalytic activity">
    <reaction evidence="34">
        <text>1-hexadecanoyl-2-(9Z,12Z-octadecadienoyl)-sn-glycero-3-phosphocholine + H2O = 2-(9Z,12Z-octadecadienoyl)-sn-glycero-3-phosphocholine + hexadecanoate + H(+)</text>
        <dbReference type="Rhea" id="RHEA:40971"/>
        <dbReference type="ChEBI" id="CHEBI:7896"/>
        <dbReference type="ChEBI" id="CHEBI:15377"/>
        <dbReference type="ChEBI" id="CHEBI:15378"/>
        <dbReference type="ChEBI" id="CHEBI:73002"/>
        <dbReference type="ChEBI" id="CHEBI:76084"/>
    </reaction>
    <physiologicalReaction direction="left-to-right" evidence="34">
        <dbReference type="Rhea" id="RHEA:40972"/>
    </physiologicalReaction>
</comment>
<evidence type="ECO:0000313" key="49">
    <source>
        <dbReference type="Proteomes" id="UP000007798"/>
    </source>
</evidence>
<dbReference type="EC" id="3.1.1.4" evidence="4"/>
<evidence type="ECO:0000256" key="12">
    <source>
        <dbReference type="ARBA" id="ARBA00022989"/>
    </source>
</evidence>
<keyword evidence="7" id="KW-1003">Cell membrane</keyword>
<evidence type="ECO:0000256" key="2">
    <source>
        <dbReference type="ARBA" id="ARBA00009979"/>
    </source>
</evidence>
<evidence type="ECO:0000256" key="30">
    <source>
        <dbReference type="ARBA" id="ARBA00048015"/>
    </source>
</evidence>
<comment type="catalytic activity">
    <reaction evidence="17">
        <text>a triacylglycerol + H2O = a diacylglycerol + a fatty acid + H(+)</text>
        <dbReference type="Rhea" id="RHEA:12044"/>
        <dbReference type="ChEBI" id="CHEBI:15377"/>
        <dbReference type="ChEBI" id="CHEBI:15378"/>
        <dbReference type="ChEBI" id="CHEBI:17855"/>
        <dbReference type="ChEBI" id="CHEBI:18035"/>
        <dbReference type="ChEBI" id="CHEBI:28868"/>
        <dbReference type="EC" id="3.1.1.3"/>
    </reaction>
    <physiologicalReaction direction="left-to-right" evidence="17">
        <dbReference type="Rhea" id="RHEA:12045"/>
    </physiologicalReaction>
</comment>
<dbReference type="OrthoDB" id="10265800at2759"/>
<dbReference type="CDD" id="cd01824">
    <property type="entry name" value="Phospholipase_B_like"/>
    <property type="match status" value="1"/>
</dbReference>
<organism evidence="48 49">
    <name type="scientific">Drosophila willistoni</name>
    <name type="common">Fruit fly</name>
    <dbReference type="NCBI Taxonomy" id="7260"/>
    <lineage>
        <taxon>Eukaryota</taxon>
        <taxon>Metazoa</taxon>
        <taxon>Ecdysozoa</taxon>
        <taxon>Arthropoda</taxon>
        <taxon>Hexapoda</taxon>
        <taxon>Insecta</taxon>
        <taxon>Pterygota</taxon>
        <taxon>Neoptera</taxon>
        <taxon>Endopterygota</taxon>
        <taxon>Diptera</taxon>
        <taxon>Brachycera</taxon>
        <taxon>Muscomorpha</taxon>
        <taxon>Ephydroidea</taxon>
        <taxon>Drosophilidae</taxon>
        <taxon>Drosophila</taxon>
        <taxon>Sophophora</taxon>
    </lineage>
</organism>
<dbReference type="Proteomes" id="UP000007798">
    <property type="component" value="Unassembled WGS sequence"/>
</dbReference>
<evidence type="ECO:0000256" key="35">
    <source>
        <dbReference type="ARBA" id="ARBA00048374"/>
    </source>
</evidence>
<comment type="catalytic activity">
    <reaction evidence="44">
        <text>1,2-dihexadecanoyl-sn-glycero-3-phosphocholine + 2 H2O = sn-glycerol 3-phosphocholine + 2 hexadecanoate + 2 H(+)</text>
        <dbReference type="Rhea" id="RHEA:40975"/>
        <dbReference type="ChEBI" id="CHEBI:7896"/>
        <dbReference type="ChEBI" id="CHEBI:15377"/>
        <dbReference type="ChEBI" id="CHEBI:15378"/>
        <dbReference type="ChEBI" id="CHEBI:16870"/>
        <dbReference type="ChEBI" id="CHEBI:72999"/>
    </reaction>
    <physiologicalReaction direction="left-to-right" evidence="44">
        <dbReference type="Rhea" id="RHEA:40976"/>
    </physiologicalReaction>
</comment>
<evidence type="ECO:0000256" key="46">
    <source>
        <dbReference type="ARBA" id="ARBA00049461"/>
    </source>
</evidence>
<evidence type="ECO:0000256" key="20">
    <source>
        <dbReference type="ARBA" id="ARBA00029723"/>
    </source>
</evidence>
<dbReference type="PANTHER" id="PTHR21325">
    <property type="entry name" value="PHOSPHOLIPASE B, PLB1"/>
    <property type="match status" value="1"/>
</dbReference>
<feature type="region of interest" description="Disordered" evidence="47">
    <location>
        <begin position="78"/>
        <end position="107"/>
    </location>
</feature>
<evidence type="ECO:0000256" key="6">
    <source>
        <dbReference type="ARBA" id="ARBA00015133"/>
    </source>
</evidence>
<comment type="catalytic activity">
    <reaction evidence="33">
        <text>1,2-dihexadecanoyl-sn-glycero-3-phosphocholine + H2O = 1-hexadecanoyl-sn-glycero-3-phosphocholine + hexadecanoate + H(+)</text>
        <dbReference type="Rhea" id="RHEA:41223"/>
        <dbReference type="ChEBI" id="CHEBI:7896"/>
        <dbReference type="ChEBI" id="CHEBI:15377"/>
        <dbReference type="ChEBI" id="CHEBI:15378"/>
        <dbReference type="ChEBI" id="CHEBI:72998"/>
        <dbReference type="ChEBI" id="CHEBI:72999"/>
    </reaction>
    <physiologicalReaction direction="left-to-right" evidence="33">
        <dbReference type="Rhea" id="RHEA:41224"/>
    </physiologicalReaction>
</comment>
<comment type="catalytic activity">
    <reaction evidence="35">
        <text>1-octadecanoyl-2-(9Z,12Z)-octadecadienoyl-sn-glycerol + H2O = 1-octadecanoyl-sn-glycerol + (9Z,12Z)-octadecadienoate + H(+)</text>
        <dbReference type="Rhea" id="RHEA:40927"/>
        <dbReference type="ChEBI" id="CHEBI:15377"/>
        <dbReference type="ChEBI" id="CHEBI:15378"/>
        <dbReference type="ChEBI" id="CHEBI:30245"/>
        <dbReference type="ChEBI" id="CHEBI:75550"/>
        <dbReference type="ChEBI" id="CHEBI:77097"/>
    </reaction>
    <physiologicalReaction direction="left-to-right" evidence="35">
        <dbReference type="Rhea" id="RHEA:40928"/>
    </physiologicalReaction>
</comment>
<evidence type="ECO:0000256" key="10">
    <source>
        <dbReference type="ARBA" id="ARBA00022737"/>
    </source>
</evidence>
<comment type="catalytic activity">
    <reaction evidence="46">
        <text>2-(9Z-octadecenoyl)-glycerol + H2O = glycerol + (9Z)-octadecenoate + H(+)</text>
        <dbReference type="Rhea" id="RHEA:38491"/>
        <dbReference type="ChEBI" id="CHEBI:15377"/>
        <dbReference type="ChEBI" id="CHEBI:15378"/>
        <dbReference type="ChEBI" id="CHEBI:17754"/>
        <dbReference type="ChEBI" id="CHEBI:30823"/>
        <dbReference type="ChEBI" id="CHEBI:73990"/>
    </reaction>
    <physiologicalReaction direction="left-to-right" evidence="46">
        <dbReference type="Rhea" id="RHEA:38492"/>
    </physiologicalReaction>
</comment>
<comment type="catalytic activity">
    <reaction evidence="28">
        <text>1-hexadecanoyl-2-(9Z)-octadecenoyl-3-octadecanoyl-sn-glycerol + H2O = 1-hexadecanoyl-2-(9Z-octadecenoyl)-sn-glycerol + octadecanoate + H(+)</text>
        <dbReference type="Rhea" id="RHEA:41111"/>
        <dbReference type="ChEBI" id="CHEBI:15377"/>
        <dbReference type="ChEBI" id="CHEBI:15378"/>
        <dbReference type="ChEBI" id="CHEBI:25629"/>
        <dbReference type="ChEBI" id="CHEBI:75466"/>
        <dbReference type="ChEBI" id="CHEBI:77623"/>
    </reaction>
    <physiologicalReaction direction="left-to-right" evidence="28">
        <dbReference type="Rhea" id="RHEA:41112"/>
    </physiologicalReaction>
</comment>
<evidence type="ECO:0000256" key="24">
    <source>
        <dbReference type="ARBA" id="ARBA00045916"/>
    </source>
</evidence>
<keyword evidence="11 48" id="KW-0378">Hydrolase</keyword>
<comment type="catalytic activity">
    <reaction evidence="25">
        <text>1-hexadecanoyl-2-(9Z)-octadecenoyl-3-octadecanoyl-sn-glycerol + H2O = 2-(9Z-octadecenoyl)-3-octadecanoyl-sn-glycerol + hexadecanoate + H(+)</text>
        <dbReference type="Rhea" id="RHEA:41107"/>
        <dbReference type="ChEBI" id="CHEBI:7896"/>
        <dbReference type="ChEBI" id="CHEBI:15377"/>
        <dbReference type="ChEBI" id="CHEBI:15378"/>
        <dbReference type="ChEBI" id="CHEBI:75558"/>
        <dbReference type="ChEBI" id="CHEBI:77623"/>
    </reaction>
    <physiologicalReaction direction="left-to-right" evidence="25">
        <dbReference type="Rhea" id="RHEA:41108"/>
    </physiologicalReaction>
</comment>
<evidence type="ECO:0000256" key="36">
    <source>
        <dbReference type="ARBA" id="ARBA00048386"/>
    </source>
</evidence>
<keyword evidence="9" id="KW-0732">Signal</keyword>
<evidence type="ECO:0000256" key="40">
    <source>
        <dbReference type="ARBA" id="ARBA00048699"/>
    </source>
</evidence>
<name>B4MV29_DROWI</name>
<dbReference type="PANTHER" id="PTHR21325:SF31">
    <property type="entry name" value="GH22081P-RELATED"/>
    <property type="match status" value="1"/>
</dbReference>
<evidence type="ECO:0000256" key="13">
    <source>
        <dbReference type="ARBA" id="ARBA00023098"/>
    </source>
</evidence>
<evidence type="ECO:0000256" key="43">
    <source>
        <dbReference type="ARBA" id="ARBA00048939"/>
    </source>
</evidence>
<evidence type="ECO:0000256" key="1">
    <source>
        <dbReference type="ARBA" id="ARBA00004247"/>
    </source>
</evidence>
<comment type="function">
    <text evidence="24">Calcium-independent membrane-associated phospholipase that catalyzes complete diacylation of phospholipids by hydrolyzing both sn-1 and sn-2 fatty acyl chains attached to the glycerol backbone (phospholipase B activity). Has dual phospholipase and lysophospholipase activities toward diacylphospholipids. Preferentially cleaves sn-2 ester bonds over sn-1 bonds. Acts as a lipase toward glycerolipid substrates. Hydrolyzes fatty acyl chains of diacylglycerols with preference for the sn-2 position and of triacylglycerols with not positional selectivity. May also hydrolyze long chain retinyl esters such as retinyl palmitate. May contribute to digestion of dietary phospholipids, glycerolipids and retinoids, facilitating lipid absorption at the brush border.</text>
</comment>
<keyword evidence="16" id="KW-1208">Phospholipid metabolism</keyword>
<comment type="catalytic activity">
    <reaction evidence="42">
        <text>1-O-hexadecyl-2-(9Z)-octadecenoyl-sn-glycero-3-phosphocholine + H2O = 1-O-hexadecyl-sn-glycero-3-phosphocholine + (9Z)-octadecenoate + H(+)</text>
        <dbReference type="Rhea" id="RHEA:40915"/>
        <dbReference type="ChEBI" id="CHEBI:15377"/>
        <dbReference type="ChEBI" id="CHEBI:15378"/>
        <dbReference type="ChEBI" id="CHEBI:30823"/>
        <dbReference type="ChEBI" id="CHEBI:34112"/>
        <dbReference type="ChEBI" id="CHEBI:64496"/>
    </reaction>
    <physiologicalReaction direction="left-to-right" evidence="42">
        <dbReference type="Rhea" id="RHEA:40916"/>
    </physiologicalReaction>
</comment>
<keyword evidence="13" id="KW-0443">Lipid metabolism</keyword>
<dbReference type="Pfam" id="PF00657">
    <property type="entry name" value="Lipase_GDSL"/>
    <property type="match status" value="1"/>
</dbReference>
<evidence type="ECO:0000256" key="14">
    <source>
        <dbReference type="ARBA" id="ARBA00023136"/>
    </source>
</evidence>
<comment type="catalytic activity">
    <reaction evidence="18">
        <text>1-hexadecanoyl-2-(9Z,12Z-octadecadienoyl)-sn-glycero-3-phosphocholine + H2O = (9Z,12Z)-octadecadienoate + 1-hexadecanoyl-sn-glycero-3-phosphocholine + H(+)</text>
        <dbReference type="Rhea" id="RHEA:40811"/>
        <dbReference type="ChEBI" id="CHEBI:15377"/>
        <dbReference type="ChEBI" id="CHEBI:15378"/>
        <dbReference type="ChEBI" id="CHEBI:30245"/>
        <dbReference type="ChEBI" id="CHEBI:72998"/>
        <dbReference type="ChEBI" id="CHEBI:73002"/>
    </reaction>
    <physiologicalReaction direction="left-to-right" evidence="18">
        <dbReference type="Rhea" id="RHEA:40812"/>
    </physiologicalReaction>
</comment>
<proteinExistence type="inferred from homology"/>
<evidence type="ECO:0000256" key="11">
    <source>
        <dbReference type="ARBA" id="ARBA00022801"/>
    </source>
</evidence>
<evidence type="ECO:0000256" key="3">
    <source>
        <dbReference type="ARBA" id="ARBA00013274"/>
    </source>
</evidence>
<dbReference type="EC" id="3.1.1.3" evidence="5"/>
<gene>
    <name evidence="48" type="primary">Dwil\GK19027</name>
    <name evidence="48" type="ORF">Dwil_GK19027</name>
</gene>
<dbReference type="EC" id="3.1.1.5" evidence="3"/>
<keyword evidence="12" id="KW-1133">Transmembrane helix</keyword>
<comment type="catalytic activity">
    <reaction evidence="39">
        <text>1-hexadecanoyl-sn-glycero-3-phosphocholine + H2O = sn-glycerol 3-phosphocholine + hexadecanoate + H(+)</text>
        <dbReference type="Rhea" id="RHEA:40435"/>
        <dbReference type="ChEBI" id="CHEBI:7896"/>
        <dbReference type="ChEBI" id="CHEBI:15377"/>
        <dbReference type="ChEBI" id="CHEBI:15378"/>
        <dbReference type="ChEBI" id="CHEBI:16870"/>
        <dbReference type="ChEBI" id="CHEBI:72998"/>
    </reaction>
    <physiologicalReaction direction="left-to-right" evidence="39">
        <dbReference type="Rhea" id="RHEA:40436"/>
    </physiologicalReaction>
</comment>
<evidence type="ECO:0000256" key="27">
    <source>
        <dbReference type="ARBA" id="ARBA00047438"/>
    </source>
</evidence>
<evidence type="ECO:0000256" key="33">
    <source>
        <dbReference type="ARBA" id="ARBA00048227"/>
    </source>
</evidence>
<keyword evidence="8" id="KW-0812">Transmembrane</keyword>
<dbReference type="InterPro" id="IPR036514">
    <property type="entry name" value="SGNH_hydro_sf"/>
</dbReference>
<evidence type="ECO:0000256" key="18">
    <source>
        <dbReference type="ARBA" id="ARBA00023408"/>
    </source>
</evidence>
<evidence type="ECO:0000256" key="44">
    <source>
        <dbReference type="ARBA" id="ARBA00049363"/>
    </source>
</evidence>
<keyword evidence="49" id="KW-1185">Reference proteome</keyword>
<evidence type="ECO:0000256" key="38">
    <source>
        <dbReference type="ARBA" id="ARBA00048613"/>
    </source>
</evidence>
<keyword evidence="10" id="KW-0677">Repeat</keyword>
<accession>B4MV29</accession>
<evidence type="ECO:0000256" key="39">
    <source>
        <dbReference type="ARBA" id="ARBA00048656"/>
    </source>
</evidence>
<evidence type="ECO:0000256" key="29">
    <source>
        <dbReference type="ARBA" id="ARBA00048011"/>
    </source>
</evidence>
<evidence type="ECO:0000256" key="25">
    <source>
        <dbReference type="ARBA" id="ARBA00047324"/>
    </source>
</evidence>
<evidence type="ECO:0000256" key="47">
    <source>
        <dbReference type="SAM" id="MobiDB-lite"/>
    </source>
</evidence>
<evidence type="ECO:0000256" key="16">
    <source>
        <dbReference type="ARBA" id="ARBA00023264"/>
    </source>
</evidence>
<evidence type="ECO:0000256" key="37">
    <source>
        <dbReference type="ARBA" id="ARBA00048454"/>
    </source>
</evidence>
<dbReference type="AlphaFoldDB" id="B4MV29"/>
<dbReference type="InterPro" id="IPR035547">
    <property type="entry name" value="Phospholipase_B"/>
</dbReference>
<evidence type="ECO:0000256" key="5">
    <source>
        <dbReference type="ARBA" id="ARBA00013279"/>
    </source>
</evidence>
<evidence type="ECO:0000256" key="21">
    <source>
        <dbReference type="ARBA" id="ARBA00031182"/>
    </source>
</evidence>
<comment type="catalytic activity">
    <reaction evidence="37">
        <text>a 1-acyl-sn-glycero-3-phosphocholine + H2O = sn-glycerol 3-phosphocholine + a fatty acid + H(+)</text>
        <dbReference type="Rhea" id="RHEA:15177"/>
        <dbReference type="ChEBI" id="CHEBI:15377"/>
        <dbReference type="ChEBI" id="CHEBI:15378"/>
        <dbReference type="ChEBI" id="CHEBI:16870"/>
        <dbReference type="ChEBI" id="CHEBI:28868"/>
        <dbReference type="ChEBI" id="CHEBI:58168"/>
        <dbReference type="EC" id="3.1.1.5"/>
    </reaction>
    <physiologicalReaction direction="left-to-right" evidence="37">
        <dbReference type="Rhea" id="RHEA:15178"/>
    </physiologicalReaction>
</comment>
<evidence type="ECO:0000256" key="32">
    <source>
        <dbReference type="ARBA" id="ARBA00048058"/>
    </source>
</evidence>
<evidence type="ECO:0000256" key="15">
    <source>
        <dbReference type="ARBA" id="ARBA00023180"/>
    </source>
</evidence>
<comment type="catalytic activity">
    <reaction evidence="38">
        <text>1-hexadecanoyl-2-(9Z-octadecenoyl)-sn-glycero-3-phosphoethanolamine + H2O = 1-hexadecanoyl-sn-glycero-3-phosphoethanolamine + (9Z)-octadecenoate + H(+)</text>
        <dbReference type="Rhea" id="RHEA:40911"/>
        <dbReference type="ChEBI" id="CHEBI:15377"/>
        <dbReference type="ChEBI" id="CHEBI:15378"/>
        <dbReference type="ChEBI" id="CHEBI:30823"/>
        <dbReference type="ChEBI" id="CHEBI:73004"/>
        <dbReference type="ChEBI" id="CHEBI:73007"/>
    </reaction>
    <physiologicalReaction direction="left-to-right" evidence="38">
        <dbReference type="Rhea" id="RHEA:40912"/>
    </physiologicalReaction>
</comment>
<reference evidence="48 49" key="1">
    <citation type="journal article" date="2007" name="Nature">
        <title>Evolution of genes and genomes on the Drosophila phylogeny.</title>
        <authorList>
            <consortium name="Drosophila 12 Genomes Consortium"/>
            <person name="Clark A.G."/>
            <person name="Eisen M.B."/>
            <person name="Smith D.R."/>
            <person name="Bergman C.M."/>
            <person name="Oliver B."/>
            <person name="Markow T.A."/>
            <person name="Kaufman T.C."/>
            <person name="Kellis M."/>
            <person name="Gelbart W."/>
            <person name="Iyer V.N."/>
            <person name="Pollard D.A."/>
            <person name="Sackton T.B."/>
            <person name="Larracuente A.M."/>
            <person name="Singh N.D."/>
            <person name="Abad J.P."/>
            <person name="Abt D.N."/>
            <person name="Adryan B."/>
            <person name="Aguade M."/>
            <person name="Akashi H."/>
            <person name="Anderson W.W."/>
            <person name="Aquadro C.F."/>
            <person name="Ardell D.H."/>
            <person name="Arguello R."/>
            <person name="Artieri C.G."/>
            <person name="Barbash D.A."/>
            <person name="Barker D."/>
            <person name="Barsanti P."/>
            <person name="Batterham P."/>
            <person name="Batzoglou S."/>
            <person name="Begun D."/>
            <person name="Bhutkar A."/>
            <person name="Blanco E."/>
            <person name="Bosak S.A."/>
            <person name="Bradley R.K."/>
            <person name="Brand A.D."/>
            <person name="Brent M.R."/>
            <person name="Brooks A.N."/>
            <person name="Brown R.H."/>
            <person name="Butlin R.K."/>
            <person name="Caggese C."/>
            <person name="Calvi B.R."/>
            <person name="Bernardo de Carvalho A."/>
            <person name="Caspi A."/>
            <person name="Castrezana S."/>
            <person name="Celniker S.E."/>
            <person name="Chang J.L."/>
            <person name="Chapple C."/>
            <person name="Chatterji S."/>
            <person name="Chinwalla A."/>
            <person name="Civetta A."/>
            <person name="Clifton S.W."/>
            <person name="Comeron J.M."/>
            <person name="Costello J.C."/>
            <person name="Coyne J.A."/>
            <person name="Daub J."/>
            <person name="David R.G."/>
            <person name="Delcher A.L."/>
            <person name="Delehaunty K."/>
            <person name="Do C.B."/>
            <person name="Ebling H."/>
            <person name="Edwards K."/>
            <person name="Eickbush T."/>
            <person name="Evans J.D."/>
            <person name="Filipski A."/>
            <person name="Findeiss S."/>
            <person name="Freyhult E."/>
            <person name="Fulton L."/>
            <person name="Fulton R."/>
            <person name="Garcia A.C."/>
            <person name="Gardiner A."/>
            <person name="Garfield D.A."/>
            <person name="Garvin B.E."/>
            <person name="Gibson G."/>
            <person name="Gilbert D."/>
            <person name="Gnerre S."/>
            <person name="Godfrey J."/>
            <person name="Good R."/>
            <person name="Gotea V."/>
            <person name="Gravely B."/>
            <person name="Greenberg A.J."/>
            <person name="Griffiths-Jones S."/>
            <person name="Gross S."/>
            <person name="Guigo R."/>
            <person name="Gustafson E.A."/>
            <person name="Haerty W."/>
            <person name="Hahn M.W."/>
            <person name="Halligan D.L."/>
            <person name="Halpern A.L."/>
            <person name="Halter G.M."/>
            <person name="Han M.V."/>
            <person name="Heger A."/>
            <person name="Hillier L."/>
            <person name="Hinrichs A.S."/>
            <person name="Holmes I."/>
            <person name="Hoskins R.A."/>
            <person name="Hubisz M.J."/>
            <person name="Hultmark D."/>
            <person name="Huntley M.A."/>
            <person name="Jaffe D.B."/>
            <person name="Jagadeeshan S."/>
            <person name="Jeck W.R."/>
            <person name="Johnson J."/>
            <person name="Jones C.D."/>
            <person name="Jordan W.C."/>
            <person name="Karpen G.H."/>
            <person name="Kataoka E."/>
            <person name="Keightley P.D."/>
            <person name="Kheradpour P."/>
            <person name="Kirkness E.F."/>
            <person name="Koerich L.B."/>
            <person name="Kristiansen K."/>
            <person name="Kudrna D."/>
            <person name="Kulathinal R.J."/>
            <person name="Kumar S."/>
            <person name="Kwok R."/>
            <person name="Lander E."/>
            <person name="Langley C.H."/>
            <person name="Lapoint R."/>
            <person name="Lazzaro B.P."/>
            <person name="Lee S.J."/>
            <person name="Levesque L."/>
            <person name="Li R."/>
            <person name="Lin C.F."/>
            <person name="Lin M.F."/>
            <person name="Lindblad-Toh K."/>
            <person name="Llopart A."/>
            <person name="Long M."/>
            <person name="Low L."/>
            <person name="Lozovsky E."/>
            <person name="Lu J."/>
            <person name="Luo M."/>
            <person name="Machado C.A."/>
            <person name="Makalowski W."/>
            <person name="Marzo M."/>
            <person name="Matsuda M."/>
            <person name="Matzkin L."/>
            <person name="McAllister B."/>
            <person name="McBride C.S."/>
            <person name="McKernan B."/>
            <person name="McKernan K."/>
            <person name="Mendez-Lago M."/>
            <person name="Minx P."/>
            <person name="Mollenhauer M.U."/>
            <person name="Montooth K."/>
            <person name="Mount S.M."/>
            <person name="Mu X."/>
            <person name="Myers E."/>
            <person name="Negre B."/>
            <person name="Newfeld S."/>
            <person name="Nielsen R."/>
            <person name="Noor M.A."/>
            <person name="O'Grady P."/>
            <person name="Pachter L."/>
            <person name="Papaceit M."/>
            <person name="Parisi M.J."/>
            <person name="Parisi M."/>
            <person name="Parts L."/>
            <person name="Pedersen J.S."/>
            <person name="Pesole G."/>
            <person name="Phillippy A.M."/>
            <person name="Ponting C.P."/>
            <person name="Pop M."/>
            <person name="Porcelli D."/>
            <person name="Powell J.R."/>
            <person name="Prohaska S."/>
            <person name="Pruitt K."/>
            <person name="Puig M."/>
            <person name="Quesneville H."/>
            <person name="Ram K.R."/>
            <person name="Rand D."/>
            <person name="Rasmussen M.D."/>
            <person name="Reed L.K."/>
            <person name="Reenan R."/>
            <person name="Reily A."/>
            <person name="Remington K.A."/>
            <person name="Rieger T.T."/>
            <person name="Ritchie M.G."/>
            <person name="Robin C."/>
            <person name="Rogers Y.H."/>
            <person name="Rohde C."/>
            <person name="Rozas J."/>
            <person name="Rubenfield M.J."/>
            <person name="Ruiz A."/>
            <person name="Russo S."/>
            <person name="Salzberg S.L."/>
            <person name="Sanchez-Gracia A."/>
            <person name="Saranga D.J."/>
            <person name="Sato H."/>
            <person name="Schaeffer S.W."/>
            <person name="Schatz M.C."/>
            <person name="Schlenke T."/>
            <person name="Schwartz R."/>
            <person name="Segarra C."/>
            <person name="Singh R.S."/>
            <person name="Sirot L."/>
            <person name="Sirota M."/>
            <person name="Sisneros N.B."/>
            <person name="Smith C.D."/>
            <person name="Smith T.F."/>
            <person name="Spieth J."/>
            <person name="Stage D.E."/>
            <person name="Stark A."/>
            <person name="Stephan W."/>
            <person name="Strausberg R.L."/>
            <person name="Strempel S."/>
            <person name="Sturgill D."/>
            <person name="Sutton G."/>
            <person name="Sutton G.G."/>
            <person name="Tao W."/>
            <person name="Teichmann S."/>
            <person name="Tobari Y.N."/>
            <person name="Tomimura Y."/>
            <person name="Tsolas J.M."/>
            <person name="Valente V.L."/>
            <person name="Venter E."/>
            <person name="Venter J.C."/>
            <person name="Vicario S."/>
            <person name="Vieira F.G."/>
            <person name="Vilella A.J."/>
            <person name="Villasante A."/>
            <person name="Walenz B."/>
            <person name="Wang J."/>
            <person name="Wasserman M."/>
            <person name="Watts T."/>
            <person name="Wilson D."/>
            <person name="Wilson R.K."/>
            <person name="Wing R.A."/>
            <person name="Wolfner M.F."/>
            <person name="Wong A."/>
            <person name="Wong G.K."/>
            <person name="Wu C.I."/>
            <person name="Wu G."/>
            <person name="Yamamoto D."/>
            <person name="Yang H.P."/>
            <person name="Yang S.P."/>
            <person name="Yorke J.A."/>
            <person name="Yoshida K."/>
            <person name="Zdobnov E."/>
            <person name="Zhang P."/>
            <person name="Zhang Y."/>
            <person name="Zimin A.V."/>
            <person name="Baldwin J."/>
            <person name="Abdouelleil A."/>
            <person name="Abdulkadir J."/>
            <person name="Abebe A."/>
            <person name="Abera B."/>
            <person name="Abreu J."/>
            <person name="Acer S.C."/>
            <person name="Aftuck L."/>
            <person name="Alexander A."/>
            <person name="An P."/>
            <person name="Anderson E."/>
            <person name="Anderson S."/>
            <person name="Arachi H."/>
            <person name="Azer M."/>
            <person name="Bachantsang P."/>
            <person name="Barry A."/>
            <person name="Bayul T."/>
            <person name="Berlin A."/>
            <person name="Bessette D."/>
            <person name="Bloom T."/>
            <person name="Blye J."/>
            <person name="Boguslavskiy L."/>
            <person name="Bonnet C."/>
            <person name="Boukhgalter B."/>
            <person name="Bourzgui I."/>
            <person name="Brown A."/>
            <person name="Cahill P."/>
            <person name="Channer S."/>
            <person name="Cheshatsang Y."/>
            <person name="Chuda L."/>
            <person name="Citroen M."/>
            <person name="Collymore A."/>
            <person name="Cooke P."/>
            <person name="Costello M."/>
            <person name="D'Aco K."/>
            <person name="Daza R."/>
            <person name="De Haan G."/>
            <person name="DeGray S."/>
            <person name="DeMaso C."/>
            <person name="Dhargay N."/>
            <person name="Dooley K."/>
            <person name="Dooley E."/>
            <person name="Doricent M."/>
            <person name="Dorje P."/>
            <person name="Dorjee K."/>
            <person name="Dupes A."/>
            <person name="Elong R."/>
            <person name="Falk J."/>
            <person name="Farina A."/>
            <person name="Faro S."/>
            <person name="Ferguson D."/>
            <person name="Fisher S."/>
            <person name="Foley C.D."/>
            <person name="Franke A."/>
            <person name="Friedrich D."/>
            <person name="Gadbois L."/>
            <person name="Gearin G."/>
            <person name="Gearin C.R."/>
            <person name="Giannoukos G."/>
            <person name="Goode T."/>
            <person name="Graham J."/>
            <person name="Grandbois E."/>
            <person name="Grewal S."/>
            <person name="Gyaltsen K."/>
            <person name="Hafez N."/>
            <person name="Hagos B."/>
            <person name="Hall J."/>
            <person name="Henson C."/>
            <person name="Hollinger A."/>
            <person name="Honan T."/>
            <person name="Huard M.D."/>
            <person name="Hughes L."/>
            <person name="Hurhula B."/>
            <person name="Husby M.E."/>
            <person name="Kamat A."/>
            <person name="Kanga B."/>
            <person name="Kashin S."/>
            <person name="Khazanovich D."/>
            <person name="Kisner P."/>
            <person name="Lance K."/>
            <person name="Lara M."/>
            <person name="Lee W."/>
            <person name="Lennon N."/>
            <person name="Letendre F."/>
            <person name="LeVine R."/>
            <person name="Lipovsky A."/>
            <person name="Liu X."/>
            <person name="Liu J."/>
            <person name="Liu S."/>
            <person name="Lokyitsang T."/>
            <person name="Lokyitsang Y."/>
            <person name="Lubonja R."/>
            <person name="Lui A."/>
            <person name="MacDonald P."/>
            <person name="Magnisalis V."/>
            <person name="Maru K."/>
            <person name="Matthews C."/>
            <person name="McCusker W."/>
            <person name="McDonough S."/>
            <person name="Mehta T."/>
            <person name="Meldrim J."/>
            <person name="Meneus L."/>
            <person name="Mihai O."/>
            <person name="Mihalev A."/>
            <person name="Mihova T."/>
            <person name="Mittelman R."/>
            <person name="Mlenga V."/>
            <person name="Montmayeur A."/>
            <person name="Mulrain L."/>
            <person name="Navidi A."/>
            <person name="Naylor J."/>
            <person name="Negash T."/>
            <person name="Nguyen T."/>
            <person name="Nguyen N."/>
            <person name="Nicol R."/>
            <person name="Norbu C."/>
            <person name="Norbu N."/>
            <person name="Novod N."/>
            <person name="O'Neill B."/>
            <person name="Osman S."/>
            <person name="Markiewicz E."/>
            <person name="Oyono O.L."/>
            <person name="Patti C."/>
            <person name="Phunkhang P."/>
            <person name="Pierre F."/>
            <person name="Priest M."/>
            <person name="Raghuraman S."/>
            <person name="Rege F."/>
            <person name="Reyes R."/>
            <person name="Rise C."/>
            <person name="Rogov P."/>
            <person name="Ross K."/>
            <person name="Ryan E."/>
            <person name="Settipalli S."/>
            <person name="Shea T."/>
            <person name="Sherpa N."/>
            <person name="Shi L."/>
            <person name="Shih D."/>
            <person name="Sparrow T."/>
            <person name="Spaulding J."/>
            <person name="Stalker J."/>
            <person name="Stange-Thomann N."/>
            <person name="Stavropoulos S."/>
            <person name="Stone C."/>
            <person name="Strader C."/>
            <person name="Tesfaye S."/>
            <person name="Thomson T."/>
            <person name="Thoulutsang Y."/>
            <person name="Thoulutsang D."/>
            <person name="Topham K."/>
            <person name="Topping I."/>
            <person name="Tsamla T."/>
            <person name="Vassiliev H."/>
            <person name="Vo A."/>
            <person name="Wangchuk T."/>
            <person name="Wangdi T."/>
            <person name="Weiand M."/>
            <person name="Wilkinson J."/>
            <person name="Wilson A."/>
            <person name="Yadav S."/>
            <person name="Young G."/>
            <person name="Yu Q."/>
            <person name="Zembek L."/>
            <person name="Zhong D."/>
            <person name="Zimmer A."/>
            <person name="Zwirko Z."/>
            <person name="Jaffe D.B."/>
            <person name="Alvarez P."/>
            <person name="Brockman W."/>
            <person name="Butler J."/>
            <person name="Chin C."/>
            <person name="Gnerre S."/>
            <person name="Grabherr M."/>
            <person name="Kleber M."/>
            <person name="Mauceli E."/>
            <person name="MacCallum I."/>
        </authorList>
    </citation>
    <scope>NUCLEOTIDE SEQUENCE [LARGE SCALE GENOMIC DNA]</scope>
    <source>
        <strain evidence="49">Tucson 14030-0811.24</strain>
    </source>
</reference>
<dbReference type="HOGENOM" id="CLU_038975_1_0_1"/>
<dbReference type="KEGG" id="dwi:6642148"/>
<dbReference type="PROSITE" id="PS01098">
    <property type="entry name" value="LIPASE_GDSL_SER"/>
    <property type="match status" value="1"/>
</dbReference>
<comment type="catalytic activity">
    <reaction evidence="36">
        <text>1,2,3-tri-(9Z-octadecenoyl)-glycerol + H2O = di-(9Z)-octadecenoylglycerol + (9Z)-octadecenoate + H(+)</text>
        <dbReference type="Rhea" id="RHEA:38575"/>
        <dbReference type="ChEBI" id="CHEBI:15377"/>
        <dbReference type="ChEBI" id="CHEBI:15378"/>
        <dbReference type="ChEBI" id="CHEBI:30823"/>
        <dbReference type="ChEBI" id="CHEBI:53753"/>
        <dbReference type="ChEBI" id="CHEBI:75945"/>
    </reaction>
    <physiologicalReaction direction="left-to-right" evidence="36">
        <dbReference type="Rhea" id="RHEA:38576"/>
    </physiologicalReaction>
</comment>
<comment type="catalytic activity">
    <reaction evidence="41">
        <text>1,3-dihexadecanoyl-2-(9Z-octadecenoyl)glycerol + H2O = 1,3-dihexadecanoylglycerol + (9Z)-octadecenoate + H(+)</text>
        <dbReference type="Rhea" id="RHEA:40983"/>
        <dbReference type="ChEBI" id="CHEBI:15377"/>
        <dbReference type="ChEBI" id="CHEBI:15378"/>
        <dbReference type="ChEBI" id="CHEBI:30823"/>
        <dbReference type="ChEBI" id="CHEBI:75688"/>
        <dbReference type="ChEBI" id="CHEBI:77619"/>
    </reaction>
    <physiologicalReaction direction="left-to-right" evidence="41">
        <dbReference type="Rhea" id="RHEA:40984"/>
    </physiologicalReaction>
</comment>